<dbReference type="FunFam" id="3.20.20.70:FF:000140">
    <property type="entry name" value="Fructose-bisphosphate aldolase"/>
    <property type="match status" value="1"/>
</dbReference>
<dbReference type="Gene3D" id="3.20.20.70">
    <property type="entry name" value="Aldolase class I"/>
    <property type="match status" value="1"/>
</dbReference>
<comment type="pathway">
    <text evidence="2">Carbohydrate degradation; glycolysis; D-glyceraldehyde 3-phosphate and glycerone phosphate from D-glucose: step 4/4.</text>
</comment>
<sequence length="375" mass="41136">MDKYKDELVETALALCAPGRGILASDESTGTVGKRLEAVGLQNTADNRRDFRSLFYTAPGIGQYFAGAIMFHETLYQSTDGKGQEQTPFVDVLVKQQDMLPGIKMDRGLKPLPNAPGETFTEGLDGLADRARQYYEAGARFAKWRAVIKIEPQLGLPSERAIEECAHGLAMYAATCQAHGLMPMVEPEILIDGAHHIATSAHVAERVIHHVYASLHRYNVLLEATLLKPQMIMPGMSCETRSSSEEIAMFTLRTMRRVVPPAVPGIMFLSGGQSEEEATINLNTMNSLAHSGLREWRAPWSLSFSYGRALQSSVLSLWKGDPAKVEDAQRLAVEVARVNSLATLGKYQGPHPSQSRSSLVESFRGFRTGEDPTGT</sequence>
<dbReference type="AlphaFoldDB" id="A0A5J4YWN0"/>
<comment type="catalytic activity">
    <reaction evidence="1">
        <text>beta-D-fructose 1,6-bisphosphate = D-glyceraldehyde 3-phosphate + dihydroxyacetone phosphate</text>
        <dbReference type="Rhea" id="RHEA:14729"/>
        <dbReference type="ChEBI" id="CHEBI:32966"/>
        <dbReference type="ChEBI" id="CHEBI:57642"/>
        <dbReference type="ChEBI" id="CHEBI:59776"/>
        <dbReference type="EC" id="4.1.2.13"/>
    </reaction>
</comment>
<comment type="caution">
    <text evidence="8">The sequence shown here is derived from an EMBL/GenBank/DDBJ whole genome shotgun (WGS) entry which is preliminary data.</text>
</comment>
<evidence type="ECO:0000256" key="2">
    <source>
        <dbReference type="ARBA" id="ARBA00004714"/>
    </source>
</evidence>
<dbReference type="EC" id="4.1.2.13" evidence="4"/>
<feature type="region of interest" description="Disordered" evidence="7">
    <location>
        <begin position="346"/>
        <end position="375"/>
    </location>
</feature>
<dbReference type="UniPathway" id="UPA00109">
    <property type="reaction ID" value="UER00183"/>
</dbReference>
<dbReference type="InterPro" id="IPR013785">
    <property type="entry name" value="Aldolase_TIM"/>
</dbReference>
<name>A0A5J4YWN0_PORPP</name>
<evidence type="ECO:0000256" key="6">
    <source>
        <dbReference type="ARBA" id="ARBA00023239"/>
    </source>
</evidence>
<keyword evidence="5" id="KW-0324">Glycolysis</keyword>
<dbReference type="InterPro" id="IPR000741">
    <property type="entry name" value="FBA_I"/>
</dbReference>
<dbReference type="Pfam" id="PF00274">
    <property type="entry name" value="Glycolytic"/>
    <property type="match status" value="1"/>
</dbReference>
<accession>A0A5J4YWN0</accession>
<dbReference type="PANTHER" id="PTHR11627">
    <property type="entry name" value="FRUCTOSE-BISPHOSPHATE ALDOLASE"/>
    <property type="match status" value="1"/>
</dbReference>
<keyword evidence="9" id="KW-1185">Reference proteome</keyword>
<dbReference type="OMA" id="PCMAENI"/>
<organism evidence="8 9">
    <name type="scientific">Porphyridium purpureum</name>
    <name type="common">Red alga</name>
    <name type="synonym">Porphyridium cruentum</name>
    <dbReference type="NCBI Taxonomy" id="35688"/>
    <lineage>
        <taxon>Eukaryota</taxon>
        <taxon>Rhodophyta</taxon>
        <taxon>Bangiophyceae</taxon>
        <taxon>Porphyridiales</taxon>
        <taxon>Porphyridiaceae</taxon>
        <taxon>Porphyridium</taxon>
    </lineage>
</organism>
<dbReference type="EMBL" id="VRMN01000004">
    <property type="protein sequence ID" value="KAA8495104.1"/>
    <property type="molecule type" value="Genomic_DNA"/>
</dbReference>
<reference evidence="9" key="1">
    <citation type="journal article" date="2019" name="Nat. Commun.">
        <title>Expansion of phycobilisome linker gene families in mesophilic red algae.</title>
        <authorList>
            <person name="Lee J."/>
            <person name="Kim D."/>
            <person name="Bhattacharya D."/>
            <person name="Yoon H.S."/>
        </authorList>
    </citation>
    <scope>NUCLEOTIDE SEQUENCE [LARGE SCALE GENOMIC DNA]</scope>
    <source>
        <strain evidence="9">CCMP 1328</strain>
    </source>
</reference>
<dbReference type="OrthoDB" id="36455at2759"/>
<evidence type="ECO:0000256" key="1">
    <source>
        <dbReference type="ARBA" id="ARBA00000441"/>
    </source>
</evidence>
<proteinExistence type="inferred from homology"/>
<feature type="compositionally biased region" description="Polar residues" evidence="7">
    <location>
        <begin position="351"/>
        <end position="360"/>
    </location>
</feature>
<dbReference type="Proteomes" id="UP000324585">
    <property type="component" value="Unassembled WGS sequence"/>
</dbReference>
<gene>
    <name evidence="8" type="ORF">FVE85_3345</name>
</gene>
<dbReference type="GO" id="GO:0006096">
    <property type="term" value="P:glycolytic process"/>
    <property type="evidence" value="ECO:0007669"/>
    <property type="project" value="UniProtKB-UniPathway"/>
</dbReference>
<dbReference type="NCBIfam" id="NF033379">
    <property type="entry name" value="FrucBisAld_I"/>
    <property type="match status" value="1"/>
</dbReference>
<dbReference type="GO" id="GO:0004332">
    <property type="term" value="F:fructose-bisphosphate aldolase activity"/>
    <property type="evidence" value="ECO:0007669"/>
    <property type="project" value="UniProtKB-EC"/>
</dbReference>
<evidence type="ECO:0000256" key="7">
    <source>
        <dbReference type="SAM" id="MobiDB-lite"/>
    </source>
</evidence>
<evidence type="ECO:0000256" key="5">
    <source>
        <dbReference type="ARBA" id="ARBA00023152"/>
    </source>
</evidence>
<keyword evidence="6" id="KW-0456">Lyase</keyword>
<dbReference type="SUPFAM" id="SSF51569">
    <property type="entry name" value="Aldolase"/>
    <property type="match status" value="1"/>
</dbReference>
<protein>
    <recommendedName>
        <fullName evidence="4">fructose-bisphosphate aldolase</fullName>
        <ecNumber evidence="4">4.1.2.13</ecNumber>
    </recommendedName>
</protein>
<evidence type="ECO:0000256" key="4">
    <source>
        <dbReference type="ARBA" id="ARBA00013068"/>
    </source>
</evidence>
<evidence type="ECO:0000256" key="3">
    <source>
        <dbReference type="ARBA" id="ARBA00010387"/>
    </source>
</evidence>
<evidence type="ECO:0000313" key="8">
    <source>
        <dbReference type="EMBL" id="KAA8495104.1"/>
    </source>
</evidence>
<evidence type="ECO:0000313" key="9">
    <source>
        <dbReference type="Proteomes" id="UP000324585"/>
    </source>
</evidence>
<comment type="similarity">
    <text evidence="3">Belongs to the class I fructose-bisphosphate aldolase family.</text>
</comment>